<evidence type="ECO:0000313" key="7">
    <source>
        <dbReference type="EMBL" id="SNS96197.1"/>
    </source>
</evidence>
<dbReference type="Gene3D" id="3.30.360.10">
    <property type="entry name" value="Dihydrodipicolinate Reductase, domain 2"/>
    <property type="match status" value="1"/>
</dbReference>
<dbReference type="InterPro" id="IPR006311">
    <property type="entry name" value="TAT_signal"/>
</dbReference>
<dbReference type="InterPro" id="IPR036291">
    <property type="entry name" value="NAD(P)-bd_dom_sf"/>
</dbReference>
<feature type="chain" id="PRO_5012669857" evidence="4">
    <location>
        <begin position="34"/>
        <end position="414"/>
    </location>
</feature>
<dbReference type="PRINTS" id="PR01775">
    <property type="entry name" value="GLFROXRDTASE"/>
</dbReference>
<dbReference type="PANTHER" id="PTHR22604">
    <property type="entry name" value="OXIDOREDUCTASES"/>
    <property type="match status" value="1"/>
</dbReference>
<dbReference type="GO" id="GO:0016491">
    <property type="term" value="F:oxidoreductase activity"/>
    <property type="evidence" value="ECO:0007669"/>
    <property type="project" value="UniProtKB-KW"/>
</dbReference>
<feature type="compositionally biased region" description="Pro residues" evidence="3">
    <location>
        <begin position="399"/>
        <end position="408"/>
    </location>
</feature>
<keyword evidence="2" id="KW-0560">Oxidoreductase</keyword>
<feature type="domain" description="GFO/IDH/MocA-like oxidoreductase" evidence="6">
    <location>
        <begin position="198"/>
        <end position="317"/>
    </location>
</feature>
<dbReference type="SUPFAM" id="SSF51735">
    <property type="entry name" value="NAD(P)-binding Rossmann-fold domains"/>
    <property type="match status" value="1"/>
</dbReference>
<feature type="signal peptide" evidence="4">
    <location>
        <begin position="1"/>
        <end position="33"/>
    </location>
</feature>
<dbReference type="EMBL" id="FZOT01000010">
    <property type="protein sequence ID" value="SNS96197.1"/>
    <property type="molecule type" value="Genomic_DNA"/>
</dbReference>
<dbReference type="Pfam" id="PF22725">
    <property type="entry name" value="GFO_IDH_MocA_C3"/>
    <property type="match status" value="1"/>
</dbReference>
<dbReference type="InterPro" id="IPR008354">
    <property type="entry name" value="Glc-Fru_OxRdtase_bac"/>
</dbReference>
<evidence type="ECO:0000256" key="2">
    <source>
        <dbReference type="ARBA" id="ARBA00023002"/>
    </source>
</evidence>
<feature type="domain" description="Gfo/Idh/MocA-like oxidoreductase N-terminal" evidence="5">
    <location>
        <begin position="65"/>
        <end position="188"/>
    </location>
</feature>
<evidence type="ECO:0000313" key="8">
    <source>
        <dbReference type="Proteomes" id="UP000198284"/>
    </source>
</evidence>
<comment type="similarity">
    <text evidence="1">Belongs to the Gfo/Idh/MocA family.</text>
</comment>
<keyword evidence="4" id="KW-0732">Signal</keyword>
<evidence type="ECO:0000256" key="3">
    <source>
        <dbReference type="SAM" id="MobiDB-lite"/>
    </source>
</evidence>
<reference evidence="7 8" key="1">
    <citation type="submission" date="2017-06" db="EMBL/GenBank/DDBJ databases">
        <authorList>
            <person name="Kim H.J."/>
            <person name="Triplett B.A."/>
        </authorList>
    </citation>
    <scope>NUCLEOTIDE SEQUENCE [LARGE SCALE GENOMIC DNA]</scope>
    <source>
        <strain evidence="7 8">U15</strain>
    </source>
</reference>
<organism evidence="7 8">
    <name type="scientific">Noviherbaspirillum humi</name>
    <dbReference type="NCBI Taxonomy" id="1688639"/>
    <lineage>
        <taxon>Bacteria</taxon>
        <taxon>Pseudomonadati</taxon>
        <taxon>Pseudomonadota</taxon>
        <taxon>Betaproteobacteria</taxon>
        <taxon>Burkholderiales</taxon>
        <taxon>Oxalobacteraceae</taxon>
        <taxon>Noviherbaspirillum</taxon>
    </lineage>
</organism>
<dbReference type="InterPro" id="IPR000683">
    <property type="entry name" value="Gfo/Idh/MocA-like_OxRdtase_N"/>
</dbReference>
<dbReference type="PROSITE" id="PS51318">
    <property type="entry name" value="TAT"/>
    <property type="match status" value="1"/>
</dbReference>
<dbReference type="GO" id="GO:0000166">
    <property type="term" value="F:nucleotide binding"/>
    <property type="evidence" value="ECO:0007669"/>
    <property type="project" value="InterPro"/>
</dbReference>
<dbReference type="Gene3D" id="3.40.50.720">
    <property type="entry name" value="NAD(P)-binding Rossmann-like Domain"/>
    <property type="match status" value="1"/>
</dbReference>
<dbReference type="SUPFAM" id="SSF55347">
    <property type="entry name" value="Glyceraldehyde-3-phosphate dehydrogenase-like, C-terminal domain"/>
    <property type="match status" value="1"/>
</dbReference>
<evidence type="ECO:0000259" key="6">
    <source>
        <dbReference type="Pfam" id="PF22725"/>
    </source>
</evidence>
<dbReference type="Proteomes" id="UP000198284">
    <property type="component" value="Unassembled WGS sequence"/>
</dbReference>
<accession>A0A239IRL3</accession>
<proteinExistence type="inferred from homology"/>
<dbReference type="Pfam" id="PF01408">
    <property type="entry name" value="GFO_IDH_MocA"/>
    <property type="match status" value="1"/>
</dbReference>
<dbReference type="InterPro" id="IPR050984">
    <property type="entry name" value="Gfo/Idh/MocA_domain"/>
</dbReference>
<name>A0A239IRL3_9BURK</name>
<dbReference type="RefSeq" id="WP_089400149.1">
    <property type="nucleotide sequence ID" value="NZ_FZOT01000010.1"/>
</dbReference>
<dbReference type="PANTHER" id="PTHR22604:SF105">
    <property type="entry name" value="TRANS-1,2-DIHYDROBENZENE-1,2-DIOL DEHYDROGENASE"/>
    <property type="match status" value="1"/>
</dbReference>
<sequence length="414" mass="45724">MNLHPLAPPLPRRRFLRFAVGALAVPWVGPAGAASPDKVQFPPILAPTEKPEKTEQFTPPGERIGFAVVGLGRISVNQILPAFSRCKHARVTALVSGDRDKALAIARQYGISERAVFDYRTYERLADDAATQAVYIGLPNHMHAEYTVRAAQAGKHVLCEKPMANSVAECRQMIDACARAQRRLMIAYRSQYEANDRALLKMIRAKQLGTLREFISSNCQNQGDPDQWRLKRALAGGGALPDVGIYCLNAARFLSGEEPIEVIGHTWSNPADPRFREVEEAAHFILRFPSGFTATCTTSYSAHQAKFLRLAGSEAWAEMDPAYAYSGLRLRIGRLVDGRDTVQEFALESADQFARQIDHMAECIASSRQPHTPGEEGLQDMRIIEAIYQSAREGRPVRLGPPPGPLRGPEPEDA</sequence>
<dbReference type="AlphaFoldDB" id="A0A239IRL3"/>
<feature type="region of interest" description="Disordered" evidence="3">
    <location>
        <begin position="392"/>
        <end position="414"/>
    </location>
</feature>
<gene>
    <name evidence="7" type="ORF">SAMN06265795_11085</name>
</gene>
<evidence type="ECO:0000259" key="5">
    <source>
        <dbReference type="Pfam" id="PF01408"/>
    </source>
</evidence>
<dbReference type="InterPro" id="IPR055170">
    <property type="entry name" value="GFO_IDH_MocA-like_dom"/>
</dbReference>
<evidence type="ECO:0000256" key="1">
    <source>
        <dbReference type="ARBA" id="ARBA00010928"/>
    </source>
</evidence>
<dbReference type="OrthoDB" id="9793050at2"/>
<keyword evidence="8" id="KW-1185">Reference proteome</keyword>
<evidence type="ECO:0000256" key="4">
    <source>
        <dbReference type="SAM" id="SignalP"/>
    </source>
</evidence>
<protein>
    <submittedName>
        <fullName evidence="7">Predicted dehydrogenase</fullName>
    </submittedName>
</protein>